<evidence type="ECO:0000313" key="2">
    <source>
        <dbReference type="EMBL" id="PVY40305.1"/>
    </source>
</evidence>
<protein>
    <recommendedName>
        <fullName evidence="5">Uracil DNA glycosylase superfamily protein</fullName>
    </recommendedName>
</protein>
<evidence type="ECO:0000313" key="1">
    <source>
        <dbReference type="EMBL" id="NMD85777.1"/>
    </source>
</evidence>
<reference evidence="2 3" key="1">
    <citation type="submission" date="2018-04" db="EMBL/GenBank/DDBJ databases">
        <title>Genomic Encyclopedia of Type Strains, Phase IV (KMG-IV): sequencing the most valuable type-strain genomes for metagenomic binning, comparative biology and taxonomic classification.</title>
        <authorList>
            <person name="Goeker M."/>
        </authorList>
    </citation>
    <scope>NUCLEOTIDE SEQUENCE [LARGE SCALE GENOMIC DNA]</scope>
    <source>
        <strain evidence="2 3">DSM 14823</strain>
    </source>
</reference>
<reference evidence="1 4" key="2">
    <citation type="submission" date="2020-04" db="EMBL/GenBank/DDBJ databases">
        <authorList>
            <person name="Hitch T.C.A."/>
            <person name="Wylensek D."/>
            <person name="Clavel T."/>
        </authorList>
    </citation>
    <scope>NUCLEOTIDE SEQUENCE [LARGE SCALE GENOMIC DNA]</scope>
    <source>
        <strain evidence="1 4">COR2-253-APC-1A</strain>
    </source>
</reference>
<dbReference type="EMBL" id="JABAEW010000005">
    <property type="protein sequence ID" value="NMD85777.1"/>
    <property type="molecule type" value="Genomic_DNA"/>
</dbReference>
<dbReference type="Proteomes" id="UP000245959">
    <property type="component" value="Unassembled WGS sequence"/>
</dbReference>
<dbReference type="EMBL" id="QEKH01000017">
    <property type="protein sequence ID" value="PVY40305.1"/>
    <property type="molecule type" value="Genomic_DNA"/>
</dbReference>
<gene>
    <name evidence="2" type="ORF">C8D82_11724</name>
    <name evidence="1" type="ORF">HF882_04180</name>
</gene>
<dbReference type="OrthoDB" id="6397945at2"/>
<dbReference type="Proteomes" id="UP000576225">
    <property type="component" value="Unassembled WGS sequence"/>
</dbReference>
<proteinExistence type="predicted"/>
<organism evidence="2 3">
    <name type="scientific">Victivallis vadensis</name>
    <dbReference type="NCBI Taxonomy" id="172901"/>
    <lineage>
        <taxon>Bacteria</taxon>
        <taxon>Pseudomonadati</taxon>
        <taxon>Lentisphaerota</taxon>
        <taxon>Lentisphaeria</taxon>
        <taxon>Victivallales</taxon>
        <taxon>Victivallaceae</taxon>
        <taxon>Victivallis</taxon>
    </lineage>
</organism>
<keyword evidence="3" id="KW-1185">Reference proteome</keyword>
<dbReference type="GeneID" id="78295661"/>
<evidence type="ECO:0000313" key="4">
    <source>
        <dbReference type="Proteomes" id="UP000576225"/>
    </source>
</evidence>
<evidence type="ECO:0008006" key="5">
    <source>
        <dbReference type="Google" id="ProtNLM"/>
    </source>
</evidence>
<dbReference type="RefSeq" id="WP_133245159.1">
    <property type="nucleotide sequence ID" value="NZ_CABMMC010000204.1"/>
</dbReference>
<comment type="caution">
    <text evidence="2">The sequence shown here is derived from an EMBL/GenBank/DDBJ whole genome shotgun (WGS) entry which is preliminary data.</text>
</comment>
<sequence length="213" mass="23854">MAMERREENLFREWKRKYGEQFIADGVVNEAAFDASPLPRLVFVLKEVDDCAPGFDLRSFIEAGSPKNGGHTFAPMARWVSAVRGREINFAPEEERKRVLLPVAVMNLKKTTGGAITRYGALHAAVMADREFLKEQIRLYLDKPTCFACCGNQVFDLFCDVMGGLPVENCSGTDYCRLDGRCLAFRFYHPNAKIGGLASCFKAAVEKLNRLQA</sequence>
<name>A0A2U1AV47_9BACT</name>
<accession>A0A2U1AV47</accession>
<dbReference type="AlphaFoldDB" id="A0A2U1AV47"/>
<evidence type="ECO:0000313" key="3">
    <source>
        <dbReference type="Proteomes" id="UP000245959"/>
    </source>
</evidence>